<evidence type="ECO:0000256" key="1">
    <source>
        <dbReference type="PROSITE-ProRule" id="PRU00047"/>
    </source>
</evidence>
<dbReference type="EMBL" id="JAUUTY010000007">
    <property type="protein sequence ID" value="KAK1607129.1"/>
    <property type="molecule type" value="Genomic_DNA"/>
</dbReference>
<dbReference type="Pfam" id="PF03732">
    <property type="entry name" value="Retrotrans_gag"/>
    <property type="match status" value="1"/>
</dbReference>
<feature type="region of interest" description="Disordered" evidence="2">
    <location>
        <begin position="37"/>
        <end position="66"/>
    </location>
</feature>
<comment type="caution">
    <text evidence="4">The sequence shown here is derived from an EMBL/GenBank/DDBJ whole genome shotgun (WGS) entry which is preliminary data.</text>
</comment>
<dbReference type="InterPro" id="IPR005162">
    <property type="entry name" value="Retrotrans_gag_dom"/>
</dbReference>
<protein>
    <recommendedName>
        <fullName evidence="3">CCHC-type domain-containing protein</fullName>
    </recommendedName>
</protein>
<dbReference type="Gene3D" id="4.10.60.10">
    <property type="entry name" value="Zinc finger, CCHC-type"/>
    <property type="match status" value="1"/>
</dbReference>
<feature type="compositionally biased region" description="Basic and acidic residues" evidence="2">
    <location>
        <begin position="44"/>
        <end position="64"/>
    </location>
</feature>
<dbReference type="GO" id="GO:0008270">
    <property type="term" value="F:zinc ion binding"/>
    <property type="evidence" value="ECO:0007669"/>
    <property type="project" value="UniProtKB-KW"/>
</dbReference>
<dbReference type="Proteomes" id="UP001231189">
    <property type="component" value="Unassembled WGS sequence"/>
</dbReference>
<keyword evidence="1" id="KW-0479">Metal-binding</keyword>
<dbReference type="Pfam" id="PF00098">
    <property type="entry name" value="zf-CCHC"/>
    <property type="match status" value="1"/>
</dbReference>
<evidence type="ECO:0000313" key="5">
    <source>
        <dbReference type="Proteomes" id="UP001231189"/>
    </source>
</evidence>
<keyword evidence="1" id="KW-0862">Zinc</keyword>
<keyword evidence="1" id="KW-0863">Zinc-finger</keyword>
<keyword evidence="5" id="KW-1185">Reference proteome</keyword>
<evidence type="ECO:0000313" key="4">
    <source>
        <dbReference type="EMBL" id="KAK1607129.1"/>
    </source>
</evidence>
<feature type="compositionally biased region" description="Basic and acidic residues" evidence="2">
    <location>
        <begin position="293"/>
        <end position="318"/>
    </location>
</feature>
<evidence type="ECO:0000259" key="3">
    <source>
        <dbReference type="PROSITE" id="PS50158"/>
    </source>
</evidence>
<organism evidence="4 5">
    <name type="scientific">Lolium multiflorum</name>
    <name type="common">Italian ryegrass</name>
    <name type="synonym">Lolium perenne subsp. multiflorum</name>
    <dbReference type="NCBI Taxonomy" id="4521"/>
    <lineage>
        <taxon>Eukaryota</taxon>
        <taxon>Viridiplantae</taxon>
        <taxon>Streptophyta</taxon>
        <taxon>Embryophyta</taxon>
        <taxon>Tracheophyta</taxon>
        <taxon>Spermatophyta</taxon>
        <taxon>Magnoliopsida</taxon>
        <taxon>Liliopsida</taxon>
        <taxon>Poales</taxon>
        <taxon>Poaceae</taxon>
        <taxon>BOP clade</taxon>
        <taxon>Pooideae</taxon>
        <taxon>Poodae</taxon>
        <taxon>Poeae</taxon>
        <taxon>Poeae Chloroplast Group 2 (Poeae type)</taxon>
        <taxon>Loliodinae</taxon>
        <taxon>Loliinae</taxon>
        <taxon>Lolium</taxon>
    </lineage>
</organism>
<evidence type="ECO:0000256" key="2">
    <source>
        <dbReference type="SAM" id="MobiDB-lite"/>
    </source>
</evidence>
<dbReference type="InterPro" id="IPR001878">
    <property type="entry name" value="Znf_CCHC"/>
</dbReference>
<reference evidence="4" key="1">
    <citation type="submission" date="2023-07" db="EMBL/GenBank/DDBJ databases">
        <title>A chromosome-level genome assembly of Lolium multiflorum.</title>
        <authorList>
            <person name="Chen Y."/>
            <person name="Copetti D."/>
            <person name="Kolliker R."/>
            <person name="Studer B."/>
        </authorList>
    </citation>
    <scope>NUCLEOTIDE SEQUENCE</scope>
    <source>
        <strain evidence="4">02402/16</strain>
        <tissue evidence="4">Leaf</tissue>
    </source>
</reference>
<accession>A0AAD8VHW9</accession>
<gene>
    <name evidence="4" type="ORF">QYE76_030802</name>
</gene>
<dbReference type="PROSITE" id="PS50158">
    <property type="entry name" value="ZF_CCHC"/>
    <property type="match status" value="1"/>
</dbReference>
<dbReference type="SUPFAM" id="SSF57756">
    <property type="entry name" value="Retrovirus zinc finger-like domains"/>
    <property type="match status" value="1"/>
</dbReference>
<dbReference type="SMART" id="SM00343">
    <property type="entry name" value="ZnF_C2HC"/>
    <property type="match status" value="1"/>
</dbReference>
<dbReference type="PANTHER" id="PTHR35046">
    <property type="entry name" value="ZINC KNUCKLE (CCHC-TYPE) FAMILY PROTEIN"/>
    <property type="match status" value="1"/>
</dbReference>
<proteinExistence type="predicted"/>
<dbReference type="PANTHER" id="PTHR35046:SF18">
    <property type="entry name" value="RNA-DIRECTED DNA POLYMERASE"/>
    <property type="match status" value="1"/>
</dbReference>
<feature type="domain" description="CCHC-type" evidence="3">
    <location>
        <begin position="333"/>
        <end position="348"/>
    </location>
</feature>
<dbReference type="InterPro" id="IPR036875">
    <property type="entry name" value="Znf_CCHC_sf"/>
</dbReference>
<dbReference type="GO" id="GO:0003676">
    <property type="term" value="F:nucleic acid binding"/>
    <property type="evidence" value="ECO:0007669"/>
    <property type="project" value="InterPro"/>
</dbReference>
<sequence>MEELGKRVDVVDQQIQALREDLNRRFDQLVEMVRKGVPPVANEESSKEADDRRRRMGGRIEAKTPHSRVVQCTSRRAMYAEASEGDEYDEGLEEPDLHTYPRVHSSTYARDTYKVRAEIPTFNGNVDIEGCLDWLYEVETFFEVMDIPEDRRVSLVAYKLKGGAGAWWHRLQEDRRLRGEPRVRSWRQMKNLLKGRFLPADYDQILFIQFQNCAQGNRTVSEYTEEFLRLQVRCHLGETEDQQVARYINGLNDAIQDRLMMQQIWSLDQAQALALKAERLVKARKASKAPYSHMEDSSRSHSHRMEEVTTQPDAKETVPKQAGGKSRAKPVIKCYKCGEEGHVSSNCPLRKFVNTTIHDGKDGEGYESEDVEGQDICEEEGEEVVCVIQRPCA</sequence>
<name>A0AAD8VHW9_LOLMU</name>
<feature type="region of interest" description="Disordered" evidence="2">
    <location>
        <begin position="286"/>
        <end position="324"/>
    </location>
</feature>
<dbReference type="AlphaFoldDB" id="A0AAD8VHW9"/>